<name>A0ABS2DAK4_9SPHN</name>
<dbReference type="RefSeq" id="WP_204199209.1">
    <property type="nucleotide sequence ID" value="NZ_JAFEMC010000003.1"/>
</dbReference>
<reference evidence="1 2" key="1">
    <citation type="submission" date="2020-12" db="EMBL/GenBank/DDBJ databases">
        <title>Sphingomonas sp.</title>
        <authorList>
            <person name="Kim M.K."/>
        </authorList>
    </citation>
    <scope>NUCLEOTIDE SEQUENCE [LARGE SCALE GENOMIC DNA]</scope>
    <source>
        <strain evidence="1 2">BT552</strain>
    </source>
</reference>
<keyword evidence="2" id="KW-1185">Reference proteome</keyword>
<evidence type="ECO:0000313" key="1">
    <source>
        <dbReference type="EMBL" id="MBM6577111.1"/>
    </source>
</evidence>
<dbReference type="Proteomes" id="UP000763641">
    <property type="component" value="Unassembled WGS sequence"/>
</dbReference>
<dbReference type="EMBL" id="JAFEMC010000003">
    <property type="protein sequence ID" value="MBM6577111.1"/>
    <property type="molecule type" value="Genomic_DNA"/>
</dbReference>
<protein>
    <submittedName>
        <fullName evidence="1">Uncharacterized protein</fullName>
    </submittedName>
</protein>
<accession>A0ABS2DAK4</accession>
<sequence length="225" mass="23990">MRYGMNAEVLAALAAAGITTAIMARLDFKSETICIWTGQERLTVTGSADSQINNMVFDPLVHGVVLDIGENNMSMSGSDVLRITLGIPSDPSEAIQAAIVYPDEYQSRPATLWRAIMIASAVPGAPATWAFKRIRTGRMDTLEISNDGSVQRFILGIEGHAGLISPATGQTYQNQKQLDPTDTAMDYAVSVANGSPVPTKPGSAGGWAGLAEQLQAQKNINFSFK</sequence>
<proteinExistence type="predicted"/>
<organism evidence="1 2">
    <name type="scientific">Sphingomonas longa</name>
    <dbReference type="NCBI Taxonomy" id="2778730"/>
    <lineage>
        <taxon>Bacteria</taxon>
        <taxon>Pseudomonadati</taxon>
        <taxon>Pseudomonadota</taxon>
        <taxon>Alphaproteobacteria</taxon>
        <taxon>Sphingomonadales</taxon>
        <taxon>Sphingomonadaceae</taxon>
        <taxon>Sphingomonas</taxon>
    </lineage>
</organism>
<evidence type="ECO:0000313" key="2">
    <source>
        <dbReference type="Proteomes" id="UP000763641"/>
    </source>
</evidence>
<comment type="caution">
    <text evidence="1">The sequence shown here is derived from an EMBL/GenBank/DDBJ whole genome shotgun (WGS) entry which is preliminary data.</text>
</comment>
<gene>
    <name evidence="1" type="ORF">ILT43_12080</name>
</gene>